<keyword evidence="4" id="KW-0547">Nucleotide-binding</keyword>
<dbReference type="EMBL" id="FNQV01000008">
    <property type="protein sequence ID" value="SEA37526.1"/>
    <property type="molecule type" value="Genomic_DNA"/>
</dbReference>
<keyword evidence="7" id="KW-0594">Phospholipid biosynthesis</keyword>
<evidence type="ECO:0000256" key="6">
    <source>
        <dbReference type="ARBA" id="ARBA00022840"/>
    </source>
</evidence>
<evidence type="ECO:0000256" key="4">
    <source>
        <dbReference type="ARBA" id="ARBA00022741"/>
    </source>
</evidence>
<comment type="cofactor">
    <cofactor evidence="1">
        <name>Mg(2+)</name>
        <dbReference type="ChEBI" id="CHEBI:18420"/>
    </cofactor>
</comment>
<dbReference type="PANTHER" id="PTHR12358">
    <property type="entry name" value="SPHINGOSINE KINASE"/>
    <property type="match status" value="1"/>
</dbReference>
<dbReference type="InterPro" id="IPR017438">
    <property type="entry name" value="ATP-NAD_kinase_N"/>
</dbReference>
<evidence type="ECO:0000259" key="9">
    <source>
        <dbReference type="PROSITE" id="PS50146"/>
    </source>
</evidence>
<name>A0A1H4ANN1_9ACTO</name>
<dbReference type="InterPro" id="IPR050187">
    <property type="entry name" value="Lipid_Phosphate_FormReg"/>
</dbReference>
<dbReference type="Gene3D" id="2.60.200.40">
    <property type="match status" value="1"/>
</dbReference>
<dbReference type="GO" id="GO:0008654">
    <property type="term" value="P:phospholipid biosynthetic process"/>
    <property type="evidence" value="ECO:0007669"/>
    <property type="project" value="UniProtKB-KW"/>
</dbReference>
<dbReference type="OrthoDB" id="142078at2"/>
<dbReference type="GO" id="GO:0016301">
    <property type="term" value="F:kinase activity"/>
    <property type="evidence" value="ECO:0007669"/>
    <property type="project" value="UniProtKB-KW"/>
</dbReference>
<feature type="domain" description="DAGKc" evidence="9">
    <location>
        <begin position="9"/>
        <end position="142"/>
    </location>
</feature>
<dbReference type="PROSITE" id="PS50146">
    <property type="entry name" value="DAGK"/>
    <property type="match status" value="1"/>
</dbReference>
<keyword evidence="7" id="KW-0443">Lipid metabolism</keyword>
<keyword evidence="11" id="KW-1185">Reference proteome</keyword>
<accession>A0A1H4ANN1</accession>
<sequence>MRRSMPGLESDAPLLLVANPASGSGKAPALLREVANALRSDAPIETICHRSLAETHRDLAVHCPRARAVVAIGGDGLIHCIAQHLTGSQTPLGIVPAGSGNDIARALGIAAKPRPAIQELRQAMTWPERSRTIDVLEVRGADFSAYVLAVLSLGLDAKVNYRAVHSTSGWGSLRYVAALVAELKNLTADDYTIRIDNGVPREFSGLLAAIANLGYIGSGMHIAPMADAHDSIAELITVSGVSRTTLAKVFPRIYRGSHMDHPAVAHARGRRFEIDSPSDIVVHGDGEALGHMPVTVSVLPQALTIFAAKENHD</sequence>
<evidence type="ECO:0000256" key="7">
    <source>
        <dbReference type="ARBA" id="ARBA00023209"/>
    </source>
</evidence>
<evidence type="ECO:0000256" key="8">
    <source>
        <dbReference type="ARBA" id="ARBA00023264"/>
    </source>
</evidence>
<dbReference type="SUPFAM" id="SSF111331">
    <property type="entry name" value="NAD kinase/diacylglycerol kinase-like"/>
    <property type="match status" value="1"/>
</dbReference>
<dbReference type="Proteomes" id="UP000199288">
    <property type="component" value="Unassembled WGS sequence"/>
</dbReference>
<evidence type="ECO:0000256" key="3">
    <source>
        <dbReference type="ARBA" id="ARBA00022679"/>
    </source>
</evidence>
<dbReference type="GO" id="GO:0005886">
    <property type="term" value="C:plasma membrane"/>
    <property type="evidence" value="ECO:0007669"/>
    <property type="project" value="TreeGrafter"/>
</dbReference>
<evidence type="ECO:0000256" key="1">
    <source>
        <dbReference type="ARBA" id="ARBA00001946"/>
    </source>
</evidence>
<dbReference type="SMART" id="SM00046">
    <property type="entry name" value="DAGKc"/>
    <property type="match status" value="1"/>
</dbReference>
<evidence type="ECO:0000313" key="11">
    <source>
        <dbReference type="Proteomes" id="UP000199288"/>
    </source>
</evidence>
<keyword evidence="6" id="KW-0067">ATP-binding</keyword>
<evidence type="ECO:0000313" key="10">
    <source>
        <dbReference type="EMBL" id="SEA37526.1"/>
    </source>
</evidence>
<dbReference type="InterPro" id="IPR016064">
    <property type="entry name" value="NAD/diacylglycerol_kinase_sf"/>
</dbReference>
<gene>
    <name evidence="10" type="ORF">SAMN02910418_01455</name>
</gene>
<keyword evidence="7" id="KW-0444">Lipid biosynthesis</keyword>
<proteinExistence type="inferred from homology"/>
<dbReference type="PANTHER" id="PTHR12358:SF106">
    <property type="entry name" value="LIPID KINASE YEGS"/>
    <property type="match status" value="1"/>
</dbReference>
<dbReference type="GO" id="GO:0005524">
    <property type="term" value="F:ATP binding"/>
    <property type="evidence" value="ECO:0007669"/>
    <property type="project" value="UniProtKB-KW"/>
</dbReference>
<keyword evidence="8" id="KW-1208">Phospholipid metabolism</keyword>
<keyword evidence="5 10" id="KW-0418">Kinase</keyword>
<dbReference type="InterPro" id="IPR001206">
    <property type="entry name" value="Diacylglycerol_kinase_cat_dom"/>
</dbReference>
<evidence type="ECO:0000256" key="2">
    <source>
        <dbReference type="ARBA" id="ARBA00005983"/>
    </source>
</evidence>
<dbReference type="Gene3D" id="3.40.50.10330">
    <property type="entry name" value="Probable inorganic polyphosphate/atp-NAD kinase, domain 1"/>
    <property type="match status" value="1"/>
</dbReference>
<dbReference type="Pfam" id="PF00781">
    <property type="entry name" value="DAGK_cat"/>
    <property type="match status" value="1"/>
</dbReference>
<dbReference type="Pfam" id="PF19279">
    <property type="entry name" value="YegS_C"/>
    <property type="match status" value="1"/>
</dbReference>
<reference evidence="11" key="1">
    <citation type="submission" date="2016-10" db="EMBL/GenBank/DDBJ databases">
        <authorList>
            <person name="Varghese N."/>
            <person name="Submissions S."/>
        </authorList>
    </citation>
    <scope>NUCLEOTIDE SEQUENCE [LARGE SCALE GENOMIC DNA]</scope>
    <source>
        <strain evidence="11">KPR-1</strain>
    </source>
</reference>
<dbReference type="InterPro" id="IPR045540">
    <property type="entry name" value="YegS/DAGK_C"/>
</dbReference>
<protein>
    <submittedName>
        <fullName evidence="10">Diacylglycerol kinase (ATP)</fullName>
    </submittedName>
</protein>
<evidence type="ECO:0000256" key="5">
    <source>
        <dbReference type="ARBA" id="ARBA00022777"/>
    </source>
</evidence>
<organism evidence="10 11">
    <name type="scientific">Bowdeniella nasicola</name>
    <dbReference type="NCBI Taxonomy" id="208480"/>
    <lineage>
        <taxon>Bacteria</taxon>
        <taxon>Bacillati</taxon>
        <taxon>Actinomycetota</taxon>
        <taxon>Actinomycetes</taxon>
        <taxon>Actinomycetales</taxon>
        <taxon>Actinomycetaceae</taxon>
        <taxon>Bowdeniella</taxon>
    </lineage>
</organism>
<dbReference type="AlphaFoldDB" id="A0A1H4ANN1"/>
<comment type="similarity">
    <text evidence="2">Belongs to the diacylglycerol/lipid kinase family.</text>
</comment>
<keyword evidence="3" id="KW-0808">Transferase</keyword>